<keyword evidence="1" id="KW-0808">Transferase</keyword>
<evidence type="ECO:0000313" key="5">
    <source>
        <dbReference type="Proteomes" id="UP000599074"/>
    </source>
</evidence>
<organism evidence="4 5">
    <name type="scientific">Planosporangium mesophilum</name>
    <dbReference type="NCBI Taxonomy" id="689768"/>
    <lineage>
        <taxon>Bacteria</taxon>
        <taxon>Bacillati</taxon>
        <taxon>Actinomycetota</taxon>
        <taxon>Actinomycetes</taxon>
        <taxon>Micromonosporales</taxon>
        <taxon>Micromonosporaceae</taxon>
        <taxon>Planosporangium</taxon>
    </lineage>
</organism>
<dbReference type="InterPro" id="IPR050832">
    <property type="entry name" value="Bact_Acetyltransf"/>
</dbReference>
<dbReference type="PANTHER" id="PTHR43877:SF2">
    <property type="entry name" value="AMINOALKYLPHOSPHONATE N-ACETYLTRANSFERASE-RELATED"/>
    <property type="match status" value="1"/>
</dbReference>
<dbReference type="PANTHER" id="PTHR43877">
    <property type="entry name" value="AMINOALKYLPHOSPHONATE N-ACETYLTRANSFERASE-RELATED-RELATED"/>
    <property type="match status" value="1"/>
</dbReference>
<dbReference type="Pfam" id="PF13508">
    <property type="entry name" value="Acetyltransf_7"/>
    <property type="match status" value="1"/>
</dbReference>
<dbReference type="PROSITE" id="PS51186">
    <property type="entry name" value="GNAT"/>
    <property type="match status" value="1"/>
</dbReference>
<dbReference type="CDD" id="cd04301">
    <property type="entry name" value="NAT_SF"/>
    <property type="match status" value="1"/>
</dbReference>
<evidence type="ECO:0000313" key="4">
    <source>
        <dbReference type="EMBL" id="GII23391.1"/>
    </source>
</evidence>
<protein>
    <recommendedName>
        <fullName evidence="3">N-acetyltransferase domain-containing protein</fullName>
    </recommendedName>
</protein>
<dbReference type="Proteomes" id="UP000599074">
    <property type="component" value="Unassembled WGS sequence"/>
</dbReference>
<gene>
    <name evidence="4" type="ORF">Pme01_29880</name>
</gene>
<sequence length="232" mass="24564">MHAVGDTAEVKANNVMPVAEAFTAAHAGPPGSSGNADGLSDRGPHGWGAAAHVAADAVNRLHAVSGAKGMTPMSLLNTGWREPATTRRAGPDDAPAVADVIIRSRRAAAGAIPAAVHSDAEIRGWISAIVVPEREVWLTEDDNGRPLAALVLDGDWIDQLYVEPAITGRGLGSQLVELAKSRRPEGLQLWTFATNIGAQRFYLRHGFTEAERTDGSGNEEKAPDIRFIWSPV</sequence>
<dbReference type="EMBL" id="BOON01000028">
    <property type="protein sequence ID" value="GII23391.1"/>
    <property type="molecule type" value="Genomic_DNA"/>
</dbReference>
<dbReference type="InterPro" id="IPR000182">
    <property type="entry name" value="GNAT_dom"/>
</dbReference>
<keyword evidence="2" id="KW-0012">Acyltransferase</keyword>
<dbReference type="SUPFAM" id="SSF55729">
    <property type="entry name" value="Acyl-CoA N-acyltransferases (Nat)"/>
    <property type="match status" value="1"/>
</dbReference>
<dbReference type="GO" id="GO:0016747">
    <property type="term" value="F:acyltransferase activity, transferring groups other than amino-acyl groups"/>
    <property type="evidence" value="ECO:0007669"/>
    <property type="project" value="InterPro"/>
</dbReference>
<proteinExistence type="predicted"/>
<name>A0A8J3X141_9ACTN</name>
<comment type="caution">
    <text evidence="4">The sequence shown here is derived from an EMBL/GenBank/DDBJ whole genome shotgun (WGS) entry which is preliminary data.</text>
</comment>
<keyword evidence="5" id="KW-1185">Reference proteome</keyword>
<reference evidence="4" key="1">
    <citation type="submission" date="2021-01" db="EMBL/GenBank/DDBJ databases">
        <title>Whole genome shotgun sequence of Planosporangium mesophilum NBRC 109066.</title>
        <authorList>
            <person name="Komaki H."/>
            <person name="Tamura T."/>
        </authorList>
    </citation>
    <scope>NUCLEOTIDE SEQUENCE</scope>
    <source>
        <strain evidence="4">NBRC 109066</strain>
    </source>
</reference>
<evidence type="ECO:0000259" key="3">
    <source>
        <dbReference type="PROSITE" id="PS51186"/>
    </source>
</evidence>
<evidence type="ECO:0000256" key="2">
    <source>
        <dbReference type="ARBA" id="ARBA00023315"/>
    </source>
</evidence>
<accession>A0A8J3X141</accession>
<dbReference type="Gene3D" id="3.40.630.30">
    <property type="match status" value="1"/>
</dbReference>
<evidence type="ECO:0000256" key="1">
    <source>
        <dbReference type="ARBA" id="ARBA00022679"/>
    </source>
</evidence>
<feature type="domain" description="N-acetyltransferase" evidence="3">
    <location>
        <begin position="84"/>
        <end position="226"/>
    </location>
</feature>
<dbReference type="InterPro" id="IPR016181">
    <property type="entry name" value="Acyl_CoA_acyltransferase"/>
</dbReference>
<dbReference type="AlphaFoldDB" id="A0A8J3X141"/>
<dbReference type="RefSeq" id="WP_203935635.1">
    <property type="nucleotide sequence ID" value="NZ_BOON01000028.1"/>
</dbReference>